<comment type="similarity">
    <text evidence="3">Belongs to the histone deacetylase family. HD type 2 subfamily.</text>
</comment>
<feature type="domain" description="Histone deacetylase" evidence="11">
    <location>
        <begin position="2"/>
        <end position="252"/>
    </location>
</feature>
<evidence type="ECO:0000256" key="2">
    <source>
        <dbReference type="ARBA" id="ARBA00004123"/>
    </source>
</evidence>
<evidence type="ECO:0000313" key="12">
    <source>
        <dbReference type="EMBL" id="JAT60876.1"/>
    </source>
</evidence>
<keyword evidence="6" id="KW-0378">Hydrolase</keyword>
<evidence type="ECO:0000256" key="9">
    <source>
        <dbReference type="ARBA" id="ARBA00023163"/>
    </source>
</evidence>
<dbReference type="InterPro" id="IPR000286">
    <property type="entry name" value="HDACs"/>
</dbReference>
<dbReference type="InterPro" id="IPR023801">
    <property type="entry name" value="His_deacetylse_dom"/>
</dbReference>
<proteinExistence type="inferred from homology"/>
<reference evidence="12" key="1">
    <citation type="submission" date="2015-07" db="EMBL/GenBank/DDBJ databases">
        <title>Transcriptome Assembly of Anthurium amnicola.</title>
        <authorList>
            <person name="Suzuki J."/>
        </authorList>
    </citation>
    <scope>NUCLEOTIDE SEQUENCE</scope>
</reference>
<organism evidence="12">
    <name type="scientific">Anthurium amnicola</name>
    <dbReference type="NCBI Taxonomy" id="1678845"/>
    <lineage>
        <taxon>Eukaryota</taxon>
        <taxon>Viridiplantae</taxon>
        <taxon>Streptophyta</taxon>
        <taxon>Embryophyta</taxon>
        <taxon>Tracheophyta</taxon>
        <taxon>Spermatophyta</taxon>
        <taxon>Magnoliopsida</taxon>
        <taxon>Liliopsida</taxon>
        <taxon>Araceae</taxon>
        <taxon>Pothoideae</taxon>
        <taxon>Potheae</taxon>
        <taxon>Anthurium</taxon>
    </lineage>
</organism>
<protein>
    <recommendedName>
        <fullName evidence="4">histone deacetylase</fullName>
        <ecNumber evidence="4">3.5.1.98</ecNumber>
    </recommendedName>
</protein>
<dbReference type="GO" id="GO:0000118">
    <property type="term" value="C:histone deacetylase complex"/>
    <property type="evidence" value="ECO:0007669"/>
    <property type="project" value="TreeGrafter"/>
</dbReference>
<dbReference type="CDD" id="cd09992">
    <property type="entry name" value="HDAC_classII"/>
    <property type="match status" value="1"/>
</dbReference>
<evidence type="ECO:0000256" key="4">
    <source>
        <dbReference type="ARBA" id="ARBA00012111"/>
    </source>
</evidence>
<evidence type="ECO:0000259" key="11">
    <source>
        <dbReference type="Pfam" id="PF00850"/>
    </source>
</evidence>
<evidence type="ECO:0000256" key="5">
    <source>
        <dbReference type="ARBA" id="ARBA00022491"/>
    </source>
</evidence>
<accession>A0A1D1Z210</accession>
<keyword evidence="7" id="KW-0156">Chromatin regulator</keyword>
<dbReference type="GO" id="GO:0141221">
    <property type="term" value="F:histone deacetylase activity, hydrolytic mechanism"/>
    <property type="evidence" value="ECO:0007669"/>
    <property type="project" value="UniProtKB-EC"/>
</dbReference>
<dbReference type="GO" id="GO:0040029">
    <property type="term" value="P:epigenetic regulation of gene expression"/>
    <property type="evidence" value="ECO:0007669"/>
    <property type="project" value="TreeGrafter"/>
</dbReference>
<sequence length="355" mass="38964">MSTVHALDHIEAVESTKNMLLSYFTPDTYANEHSASAARLAAGLCSDLASAIISGHARNGFALVRPPGHHAGVKQAMGFCLHNNAAVAALAAQAAGAKKVLIVDWDVHHGNGTQEIFEGNRSVLYVSLHRHENGRFYPGTGAAEEVGIMDAEGYCVNIPWKTGGVGDNDYIFAFQQVLLPIAMEFAPDLTIISAGFDAARGDPLGCCDVTPDGYAQMTYMLNSVSQGKLLVVLEGGYNLRSISSSAIAVIKVLLGDKPTCEMNDIQPSRLGLQTVLEVLNIQLKFWPILKSNHDKLQLQWDLMSPPKKKKEMRRRRNLVGPLWWQWSSKRLVYIQLYGKMRRRNLCQSSSIKSLA</sequence>
<evidence type="ECO:0000256" key="1">
    <source>
        <dbReference type="ARBA" id="ARBA00001947"/>
    </source>
</evidence>
<dbReference type="Gene3D" id="3.40.800.20">
    <property type="entry name" value="Histone deacetylase domain"/>
    <property type="match status" value="1"/>
</dbReference>
<evidence type="ECO:0000256" key="3">
    <source>
        <dbReference type="ARBA" id="ARBA00007738"/>
    </source>
</evidence>
<keyword evidence="10" id="KW-0539">Nucleus</keyword>
<dbReference type="EC" id="3.5.1.98" evidence="4"/>
<evidence type="ECO:0000256" key="10">
    <source>
        <dbReference type="ARBA" id="ARBA00023242"/>
    </source>
</evidence>
<comment type="cofactor">
    <cofactor evidence="1">
        <name>Zn(2+)</name>
        <dbReference type="ChEBI" id="CHEBI:29105"/>
    </cofactor>
</comment>
<dbReference type="InterPro" id="IPR023696">
    <property type="entry name" value="Ureohydrolase_dom_sf"/>
</dbReference>
<keyword evidence="8" id="KW-0805">Transcription regulation</keyword>
<dbReference type="Pfam" id="PF00850">
    <property type="entry name" value="Hist_deacetyl"/>
    <property type="match status" value="1"/>
</dbReference>
<dbReference type="EMBL" id="GDJX01007060">
    <property type="protein sequence ID" value="JAT60876.1"/>
    <property type="molecule type" value="Transcribed_RNA"/>
</dbReference>
<evidence type="ECO:0000256" key="7">
    <source>
        <dbReference type="ARBA" id="ARBA00022853"/>
    </source>
</evidence>
<gene>
    <name evidence="12" type="primary">HDA15_3</name>
    <name evidence="12" type="ORF">g.94551</name>
</gene>
<dbReference type="PANTHER" id="PTHR10625:SF5">
    <property type="entry name" value="HISTONE DEACETYLASE"/>
    <property type="match status" value="1"/>
</dbReference>
<dbReference type="PANTHER" id="PTHR10625">
    <property type="entry name" value="HISTONE DEACETYLASE HDAC1-RELATED"/>
    <property type="match status" value="1"/>
</dbReference>
<dbReference type="SUPFAM" id="SSF52768">
    <property type="entry name" value="Arginase/deacetylase"/>
    <property type="match status" value="1"/>
</dbReference>
<evidence type="ECO:0000256" key="6">
    <source>
        <dbReference type="ARBA" id="ARBA00022801"/>
    </source>
</evidence>
<keyword evidence="9" id="KW-0804">Transcription</keyword>
<evidence type="ECO:0000256" key="8">
    <source>
        <dbReference type="ARBA" id="ARBA00023015"/>
    </source>
</evidence>
<dbReference type="AlphaFoldDB" id="A0A1D1Z210"/>
<dbReference type="InterPro" id="IPR037138">
    <property type="entry name" value="His_deacetylse_dom_sf"/>
</dbReference>
<dbReference type="PRINTS" id="PR01270">
    <property type="entry name" value="HDASUPER"/>
</dbReference>
<dbReference type="GO" id="GO:0005737">
    <property type="term" value="C:cytoplasm"/>
    <property type="evidence" value="ECO:0007669"/>
    <property type="project" value="TreeGrafter"/>
</dbReference>
<name>A0A1D1Z210_9ARAE</name>
<keyword evidence="5" id="KW-0678">Repressor</keyword>
<comment type="subcellular location">
    <subcellularLocation>
        <location evidence="2">Nucleus</location>
    </subcellularLocation>
</comment>